<dbReference type="Gene3D" id="3.30.200.110">
    <property type="entry name" value="Inositol-pentakisphosphate 2-kinase, N-lobe"/>
    <property type="match status" value="2"/>
</dbReference>
<dbReference type="GO" id="GO:0005634">
    <property type="term" value="C:nucleus"/>
    <property type="evidence" value="ECO:0007669"/>
    <property type="project" value="TreeGrafter"/>
</dbReference>
<gene>
    <name evidence="9" type="primary">ABSGL_06467.1 scaffold 8356</name>
</gene>
<dbReference type="EC" id="2.7.1.158" evidence="2 8"/>
<reference evidence="9" key="1">
    <citation type="submission" date="2016-04" db="EMBL/GenBank/DDBJ databases">
        <authorList>
            <person name="Evans L.H."/>
            <person name="Alamgir A."/>
            <person name="Owens N."/>
            <person name="Weber N.D."/>
            <person name="Virtaneva K."/>
            <person name="Barbian K."/>
            <person name="Babar A."/>
            <person name="Rosenke K."/>
        </authorList>
    </citation>
    <scope>NUCLEOTIDE SEQUENCE [LARGE SCALE GENOMIC DNA]</scope>
    <source>
        <strain evidence="9">CBS 101.48</strain>
    </source>
</reference>
<dbReference type="InParanoid" id="A0A163JR86"/>
<comment type="catalytic activity">
    <reaction evidence="1 8">
        <text>1D-myo-inositol 1,3,4,5,6-pentakisphosphate + ATP = 1D-myo-inositol hexakisphosphate + ADP + H(+)</text>
        <dbReference type="Rhea" id="RHEA:20313"/>
        <dbReference type="ChEBI" id="CHEBI:15378"/>
        <dbReference type="ChEBI" id="CHEBI:30616"/>
        <dbReference type="ChEBI" id="CHEBI:57733"/>
        <dbReference type="ChEBI" id="CHEBI:58130"/>
        <dbReference type="ChEBI" id="CHEBI:456216"/>
        <dbReference type="EC" id="2.7.1.158"/>
    </reaction>
</comment>
<organism evidence="9">
    <name type="scientific">Absidia glauca</name>
    <name type="common">Pin mould</name>
    <dbReference type="NCBI Taxonomy" id="4829"/>
    <lineage>
        <taxon>Eukaryota</taxon>
        <taxon>Fungi</taxon>
        <taxon>Fungi incertae sedis</taxon>
        <taxon>Mucoromycota</taxon>
        <taxon>Mucoromycotina</taxon>
        <taxon>Mucoromycetes</taxon>
        <taxon>Mucorales</taxon>
        <taxon>Cunninghamellaceae</taxon>
        <taxon>Absidia</taxon>
    </lineage>
</organism>
<comment type="function">
    <text evidence="8">Phosphorylates Ins(1,3,4,5,6)P5 at position 2 to form Ins(1,2,3,4,5,6)P6 (InsP6 or phytate).</text>
</comment>
<dbReference type="OrthoDB" id="272370at2759"/>
<keyword evidence="6 8" id="KW-0418">Kinase</keyword>
<dbReference type="GO" id="GO:0005524">
    <property type="term" value="F:ATP binding"/>
    <property type="evidence" value="ECO:0007669"/>
    <property type="project" value="UniProtKB-KW"/>
</dbReference>
<evidence type="ECO:0000256" key="2">
    <source>
        <dbReference type="ARBA" id="ARBA00012023"/>
    </source>
</evidence>
<dbReference type="PANTHER" id="PTHR14456:SF2">
    <property type="entry name" value="INOSITOL-PENTAKISPHOSPHATE 2-KINASE"/>
    <property type="match status" value="1"/>
</dbReference>
<dbReference type="PANTHER" id="PTHR14456">
    <property type="entry name" value="INOSITOL POLYPHOSPHATE KINASE 1"/>
    <property type="match status" value="1"/>
</dbReference>
<keyword evidence="5 8" id="KW-0547">Nucleotide-binding</keyword>
<dbReference type="GO" id="GO:0035299">
    <property type="term" value="F:inositol-1,3,4,5,6-pentakisphosphate 2-kinase activity"/>
    <property type="evidence" value="ECO:0007669"/>
    <property type="project" value="UniProtKB-EC"/>
</dbReference>
<keyword evidence="10" id="KW-1185">Reference proteome</keyword>
<dbReference type="Pfam" id="PF06090">
    <property type="entry name" value="Ins_P5_2-kin"/>
    <property type="match status" value="1"/>
</dbReference>
<evidence type="ECO:0000313" key="9">
    <source>
        <dbReference type="EMBL" id="SAM00744.1"/>
    </source>
</evidence>
<evidence type="ECO:0000256" key="3">
    <source>
        <dbReference type="ARBA" id="ARBA00014846"/>
    </source>
</evidence>
<dbReference type="GO" id="GO:0032958">
    <property type="term" value="P:inositol phosphate biosynthetic process"/>
    <property type="evidence" value="ECO:0007669"/>
    <property type="project" value="TreeGrafter"/>
</dbReference>
<comment type="domain">
    <text evidence="8">The EXKPK motif is conserved in inositol-pentakisphosphate 2-kinases of both family 1 and 2.</text>
</comment>
<evidence type="ECO:0000256" key="8">
    <source>
        <dbReference type="RuleBase" id="RU364126"/>
    </source>
</evidence>
<dbReference type="EMBL" id="LT553414">
    <property type="protein sequence ID" value="SAM00744.1"/>
    <property type="molecule type" value="Genomic_DNA"/>
</dbReference>
<proteinExistence type="predicted"/>
<dbReference type="AlphaFoldDB" id="A0A163JR86"/>
<dbReference type="InterPro" id="IPR009286">
    <property type="entry name" value="Ins_P5_2-kin"/>
</dbReference>
<dbReference type="Proteomes" id="UP000078561">
    <property type="component" value="Unassembled WGS sequence"/>
</dbReference>
<protein>
    <recommendedName>
        <fullName evidence="3 8">Inositol-pentakisphosphate 2-kinase</fullName>
        <ecNumber evidence="2 8">2.7.1.158</ecNumber>
    </recommendedName>
</protein>
<name>A0A163JR86_ABSGL</name>
<keyword evidence="4 8" id="KW-0808">Transferase</keyword>
<accession>A0A163JR86</accession>
<evidence type="ECO:0000256" key="6">
    <source>
        <dbReference type="ARBA" id="ARBA00022777"/>
    </source>
</evidence>
<evidence type="ECO:0000256" key="4">
    <source>
        <dbReference type="ARBA" id="ARBA00022679"/>
    </source>
</evidence>
<dbReference type="InterPro" id="IPR043001">
    <property type="entry name" value="IP5_2-K_N_lobe"/>
</dbReference>
<dbReference type="OMA" id="HRQHCIV"/>
<evidence type="ECO:0000256" key="1">
    <source>
        <dbReference type="ARBA" id="ARBA00001774"/>
    </source>
</evidence>
<keyword evidence="7 8" id="KW-0067">ATP-binding</keyword>
<evidence type="ECO:0000256" key="5">
    <source>
        <dbReference type="ARBA" id="ARBA00022741"/>
    </source>
</evidence>
<evidence type="ECO:0000313" key="10">
    <source>
        <dbReference type="Proteomes" id="UP000078561"/>
    </source>
</evidence>
<sequence>MLLLSIHHVHDWSYLTEGNAHVILNYAGNDAHLKGHVLRLSKNHNEVPLDFHTDFGQHVITPLLGPGYAESMTYTEVTLDFIQAVGEKIHNDRPAHRRHDPLHPSSHGFLTMNWTLLYAPQDTWTFEIKPKWGFLPNSPYINEAHQALKKSMCRFCMHQRLRQQSTLASSSAHYCPLDLYSGDPQRIRKALTASLSCPHNYLKLFCNGQLLPPAQWSARLPSLFGFEEGSWVDKVADLLTQILLDDPILQILKRLQRSLDEYDVEGIYPLYEKHGHQPTHDIEHWKRIVQRFLNRQSSDSADVMDEQEERQRLYEYVLSMTLKDCSVMVCLTKDYGNGDTATRTIRTGHTSSSLGHCFQYQIKVVDVDMKKWTKIPFWYDLDRRIIQHNLEQHGWICLD</sequence>
<dbReference type="STRING" id="4829.A0A163JR86"/>
<evidence type="ECO:0000256" key="7">
    <source>
        <dbReference type="ARBA" id="ARBA00022840"/>
    </source>
</evidence>